<gene>
    <name evidence="1" type="ORF">FKW44_003390</name>
</gene>
<proteinExistence type="predicted"/>
<evidence type="ECO:0000313" key="1">
    <source>
        <dbReference type="EMBL" id="QQP58161.1"/>
    </source>
</evidence>
<dbReference type="AlphaFoldDB" id="A0A7T8QX18"/>
<name>A0A7T8QX18_CALRO</name>
<protein>
    <submittedName>
        <fullName evidence="1">Pol polyprotein</fullName>
    </submittedName>
</protein>
<accession>A0A7T8QX18</accession>
<keyword evidence="2" id="KW-1185">Reference proteome</keyword>
<organism evidence="1 2">
    <name type="scientific">Caligus rogercresseyi</name>
    <name type="common">Sea louse</name>
    <dbReference type="NCBI Taxonomy" id="217165"/>
    <lineage>
        <taxon>Eukaryota</taxon>
        <taxon>Metazoa</taxon>
        <taxon>Ecdysozoa</taxon>
        <taxon>Arthropoda</taxon>
        <taxon>Crustacea</taxon>
        <taxon>Multicrustacea</taxon>
        <taxon>Hexanauplia</taxon>
        <taxon>Copepoda</taxon>
        <taxon>Siphonostomatoida</taxon>
        <taxon>Caligidae</taxon>
        <taxon>Caligus</taxon>
    </lineage>
</organism>
<dbReference type="OrthoDB" id="6772408at2759"/>
<dbReference type="EMBL" id="CP045891">
    <property type="protein sequence ID" value="QQP58161.1"/>
    <property type="molecule type" value="Genomic_DNA"/>
</dbReference>
<dbReference type="Proteomes" id="UP000595437">
    <property type="component" value="Chromosome 2"/>
</dbReference>
<feature type="non-terminal residue" evidence="1">
    <location>
        <position position="1"/>
    </location>
</feature>
<reference evidence="2" key="1">
    <citation type="submission" date="2021-01" db="EMBL/GenBank/DDBJ databases">
        <title>Caligus Genome Assembly.</title>
        <authorList>
            <person name="Gallardo-Escarate C."/>
        </authorList>
    </citation>
    <scope>NUCLEOTIDE SEQUENCE [LARGE SCALE GENOMIC DNA]</scope>
</reference>
<evidence type="ECO:0000313" key="2">
    <source>
        <dbReference type="Proteomes" id="UP000595437"/>
    </source>
</evidence>
<sequence length="153" mass="18183">MISPSSVEVPQITIIREIENKTRSLWLKEWHGEQSCRQTKFFFPDLKQRWKLHTHTRISIHNIVSFVSGHIRMKKHLKEMGLADEDSCRLCGEERESPIHFVNSCDALAGVRRNLTEDREDYRWSKDDVSHFIRALINTRQFVDVFFDDQILQ</sequence>